<accession>A0ABV1WE32</accession>
<proteinExistence type="predicted"/>
<dbReference type="EMBL" id="JBEPCU010000930">
    <property type="protein sequence ID" value="MER6982068.1"/>
    <property type="molecule type" value="Genomic_DNA"/>
</dbReference>
<sequence>MGTKREPTARQMRLAVELRRLREAAGISSREAAAMLGVNSVQISQIESGTSAWRLRSARGQLVEVITVFVVVQTAGRPLRDH</sequence>
<dbReference type="CDD" id="cd00093">
    <property type="entry name" value="HTH_XRE"/>
    <property type="match status" value="1"/>
</dbReference>
<dbReference type="Pfam" id="PF13560">
    <property type="entry name" value="HTH_31"/>
    <property type="match status" value="1"/>
</dbReference>
<comment type="caution">
    <text evidence="2">The sequence shown here is derived from an EMBL/GenBank/DDBJ whole genome shotgun (WGS) entry which is preliminary data.</text>
</comment>
<evidence type="ECO:0000313" key="2">
    <source>
        <dbReference type="EMBL" id="MER6982068.1"/>
    </source>
</evidence>
<reference evidence="2 3" key="1">
    <citation type="submission" date="2024-06" db="EMBL/GenBank/DDBJ databases">
        <title>The Natural Products Discovery Center: Release of the First 8490 Sequenced Strains for Exploring Actinobacteria Biosynthetic Diversity.</title>
        <authorList>
            <person name="Kalkreuter E."/>
            <person name="Kautsar S.A."/>
            <person name="Yang D."/>
            <person name="Bader C.D."/>
            <person name="Teijaro C.N."/>
            <person name="Fluegel L."/>
            <person name="Davis C.M."/>
            <person name="Simpson J.R."/>
            <person name="Lauterbach L."/>
            <person name="Steele A.D."/>
            <person name="Gui C."/>
            <person name="Meng S."/>
            <person name="Li G."/>
            <person name="Viehrig K."/>
            <person name="Ye F."/>
            <person name="Su P."/>
            <person name="Kiefer A.F."/>
            <person name="Nichols A."/>
            <person name="Cepeda A.J."/>
            <person name="Yan W."/>
            <person name="Fan B."/>
            <person name="Jiang Y."/>
            <person name="Adhikari A."/>
            <person name="Zheng C.-J."/>
            <person name="Schuster L."/>
            <person name="Cowan T.M."/>
            <person name="Smanski M.J."/>
            <person name="Chevrette M.G."/>
            <person name="De Carvalho L.P.S."/>
            <person name="Shen B."/>
        </authorList>
    </citation>
    <scope>NUCLEOTIDE SEQUENCE [LARGE SCALE GENOMIC DNA]</scope>
    <source>
        <strain evidence="2 3">NPDC000634</strain>
    </source>
</reference>
<organism evidence="2 3">
    <name type="scientific">Streptomyces carpinensis</name>
    <dbReference type="NCBI Taxonomy" id="66369"/>
    <lineage>
        <taxon>Bacteria</taxon>
        <taxon>Bacillati</taxon>
        <taxon>Actinomycetota</taxon>
        <taxon>Actinomycetes</taxon>
        <taxon>Kitasatosporales</taxon>
        <taxon>Streptomycetaceae</taxon>
        <taxon>Streptomyces</taxon>
    </lineage>
</organism>
<keyword evidence="3" id="KW-1185">Reference proteome</keyword>
<feature type="domain" description="HTH cro/C1-type" evidence="1">
    <location>
        <begin position="18"/>
        <end position="51"/>
    </location>
</feature>
<dbReference type="SUPFAM" id="SSF47413">
    <property type="entry name" value="lambda repressor-like DNA-binding domains"/>
    <property type="match status" value="1"/>
</dbReference>
<dbReference type="InterPro" id="IPR001387">
    <property type="entry name" value="Cro/C1-type_HTH"/>
</dbReference>
<dbReference type="Proteomes" id="UP001458415">
    <property type="component" value="Unassembled WGS sequence"/>
</dbReference>
<dbReference type="InterPro" id="IPR010982">
    <property type="entry name" value="Lambda_DNA-bd_dom_sf"/>
</dbReference>
<evidence type="ECO:0000313" key="3">
    <source>
        <dbReference type="Proteomes" id="UP001458415"/>
    </source>
</evidence>
<feature type="non-terminal residue" evidence="2">
    <location>
        <position position="82"/>
    </location>
</feature>
<dbReference type="Gene3D" id="1.10.260.40">
    <property type="entry name" value="lambda repressor-like DNA-binding domains"/>
    <property type="match status" value="1"/>
</dbReference>
<evidence type="ECO:0000259" key="1">
    <source>
        <dbReference type="PROSITE" id="PS50943"/>
    </source>
</evidence>
<dbReference type="PROSITE" id="PS50943">
    <property type="entry name" value="HTH_CROC1"/>
    <property type="match status" value="1"/>
</dbReference>
<protein>
    <submittedName>
        <fullName evidence="2">Helix-turn-helix transcriptional regulator</fullName>
    </submittedName>
</protein>
<name>A0ABV1WE32_9ACTN</name>
<gene>
    <name evidence="2" type="ORF">ABT317_35140</name>
</gene>